<evidence type="ECO:0000256" key="1">
    <source>
        <dbReference type="SAM" id="MobiDB-lite"/>
    </source>
</evidence>
<evidence type="ECO:0000313" key="4">
    <source>
        <dbReference type="Proteomes" id="UP000009877"/>
    </source>
</evidence>
<dbReference type="AlphaFoldDB" id="M2YGM3"/>
<evidence type="ECO:0000313" key="3">
    <source>
        <dbReference type="EMBL" id="EME37665.1"/>
    </source>
</evidence>
<keyword evidence="4" id="KW-1185">Reference proteome</keyword>
<feature type="region of interest" description="Disordered" evidence="1">
    <location>
        <begin position="69"/>
        <end position="122"/>
    </location>
</feature>
<feature type="compositionally biased region" description="Basic and acidic residues" evidence="1">
    <location>
        <begin position="106"/>
        <end position="122"/>
    </location>
</feature>
<keyword evidence="2" id="KW-0472">Membrane</keyword>
<keyword evidence="2" id="KW-1133">Transmembrane helix</keyword>
<comment type="caution">
    <text evidence="3">The sequence shown here is derived from an EMBL/GenBank/DDBJ whole genome shotgun (WGS) entry which is preliminary data.</text>
</comment>
<dbReference type="Proteomes" id="UP000009877">
    <property type="component" value="Unassembled WGS sequence"/>
</dbReference>
<dbReference type="RefSeq" id="WP_006213418.1">
    <property type="nucleotide sequence ID" value="NZ_ANHZ02000002.1"/>
</dbReference>
<protein>
    <submittedName>
        <fullName evidence="3">Uncharacterized protein</fullName>
    </submittedName>
</protein>
<evidence type="ECO:0000256" key="2">
    <source>
        <dbReference type="SAM" id="Phobius"/>
    </source>
</evidence>
<reference evidence="3 4" key="1">
    <citation type="journal article" date="2014" name="Genome Announc.">
        <title>Draft Genome Sequence of Kocuria palustris PEL.</title>
        <authorList>
            <person name="Sharma G."/>
            <person name="Khatri I."/>
            <person name="Subramanian S."/>
        </authorList>
    </citation>
    <scope>NUCLEOTIDE SEQUENCE [LARGE SCALE GENOMIC DNA]</scope>
    <source>
        <strain evidence="3 4">PEL</strain>
    </source>
</reference>
<feature type="region of interest" description="Disordered" evidence="1">
    <location>
        <begin position="1"/>
        <end position="21"/>
    </location>
</feature>
<organism evidence="3 4">
    <name type="scientific">Kocuria palustris PEL</name>
    <dbReference type="NCBI Taxonomy" id="1236550"/>
    <lineage>
        <taxon>Bacteria</taxon>
        <taxon>Bacillati</taxon>
        <taxon>Actinomycetota</taxon>
        <taxon>Actinomycetes</taxon>
        <taxon>Micrococcales</taxon>
        <taxon>Micrococcaceae</taxon>
        <taxon>Kocuria</taxon>
    </lineage>
</organism>
<dbReference type="STRING" id="71999.KPaMU14_09500"/>
<dbReference type="EMBL" id="ANHZ02000002">
    <property type="protein sequence ID" value="EME37665.1"/>
    <property type="molecule type" value="Genomic_DNA"/>
</dbReference>
<feature type="transmembrane region" description="Helical" evidence="2">
    <location>
        <begin position="31"/>
        <end position="52"/>
    </location>
</feature>
<keyword evidence="2" id="KW-0812">Transmembrane</keyword>
<feature type="compositionally biased region" description="Polar residues" evidence="1">
    <location>
        <begin position="1"/>
        <end position="11"/>
    </location>
</feature>
<gene>
    <name evidence="3" type="ORF">C884_01039</name>
</gene>
<proteinExistence type="predicted"/>
<sequence>MLSLPLQNYNDATDPGELRPGLEAEQVSPGLLGFLITFVMVAVVVLLIVDMVRRQRRLRYRADYARAREEAESGAALQSPEAAQEDEPAGSAASTGTSRGGPPGAREQDDARAERDAPGERP</sequence>
<name>M2YGM3_9MICC</name>
<accession>M2YGM3</accession>